<dbReference type="InterPro" id="IPR053772">
    <property type="entry name" value="At1g61320/At1g61330-like"/>
</dbReference>
<reference evidence="1" key="1">
    <citation type="submission" date="2020-03" db="EMBL/GenBank/DDBJ databases">
        <title>A high-quality chromosome-level genome assembly of a woody plant with both climbing and erect habits, Rhamnella rubrinervis.</title>
        <authorList>
            <person name="Lu Z."/>
            <person name="Yang Y."/>
            <person name="Zhu X."/>
            <person name="Sun Y."/>
        </authorList>
    </citation>
    <scope>NUCLEOTIDE SEQUENCE</scope>
    <source>
        <strain evidence="1">BYM</strain>
        <tissue evidence="1">Leaf</tissue>
    </source>
</reference>
<comment type="caution">
    <text evidence="1">The sequence shown here is derived from an EMBL/GenBank/DDBJ whole genome shotgun (WGS) entry which is preliminary data.</text>
</comment>
<dbReference type="AlphaFoldDB" id="A0A8K0H9Z9"/>
<keyword evidence="2" id="KW-1185">Reference proteome</keyword>
<dbReference type="Proteomes" id="UP000796880">
    <property type="component" value="Unassembled WGS sequence"/>
</dbReference>
<organism evidence="1 2">
    <name type="scientific">Rhamnella rubrinervis</name>
    <dbReference type="NCBI Taxonomy" id="2594499"/>
    <lineage>
        <taxon>Eukaryota</taxon>
        <taxon>Viridiplantae</taxon>
        <taxon>Streptophyta</taxon>
        <taxon>Embryophyta</taxon>
        <taxon>Tracheophyta</taxon>
        <taxon>Spermatophyta</taxon>
        <taxon>Magnoliopsida</taxon>
        <taxon>eudicotyledons</taxon>
        <taxon>Gunneridae</taxon>
        <taxon>Pentapetalae</taxon>
        <taxon>rosids</taxon>
        <taxon>fabids</taxon>
        <taxon>Rosales</taxon>
        <taxon>Rhamnaceae</taxon>
        <taxon>rhamnoid group</taxon>
        <taxon>Rhamneae</taxon>
        <taxon>Rhamnella</taxon>
    </lineage>
</organism>
<name>A0A8K0H9Z9_9ROSA</name>
<accession>A0A8K0H9Z9</accession>
<proteinExistence type="predicted"/>
<gene>
    <name evidence="1" type="ORF">FNV43_RR09006</name>
</gene>
<sequence length="371" mass="42339">MYTKPRACGAMRDAILMEKAKTCSGHEDDEEEGTDRMSELPEHIMDFLPVDGWDATRISVLSKKFFSLWCSYPAIDFDFCYSPKLKRRVWDTVYVLNSIQYRLQHRRLCKNNHCLQRLSFVARLGGGFESDSNARIVEMIHFALQNQVKELCVQVAKTTEQLDYDYEKYKLVKLSCFPEPVFSAKSITSLSLVGFDLAHSQTQHITLSSSLIERFTLSFCSGITGITLRGPKLSEVSFRNCHGLETIQVDGPSLDALQYGYEGENYCDINLASSKSVKSLEIQSIYVTDQWLNSKFCGIVECLTFSGCIFPKVNHTRRYFNCLKRLIFFLCRCKSVEFATPNLECFTYGGSLDSDIPLVISSRRIEAKIRV</sequence>
<dbReference type="OrthoDB" id="1162365at2759"/>
<dbReference type="EMBL" id="VOIH02000004">
    <property type="protein sequence ID" value="KAF3448293.1"/>
    <property type="molecule type" value="Genomic_DNA"/>
</dbReference>
<dbReference type="PANTHER" id="PTHR34145">
    <property type="entry name" value="OS02G0105600 PROTEIN"/>
    <property type="match status" value="1"/>
</dbReference>
<evidence type="ECO:0000313" key="1">
    <source>
        <dbReference type="EMBL" id="KAF3448293.1"/>
    </source>
</evidence>
<protein>
    <submittedName>
        <fullName evidence="1">Uncharacterized protein</fullName>
    </submittedName>
</protein>
<evidence type="ECO:0000313" key="2">
    <source>
        <dbReference type="Proteomes" id="UP000796880"/>
    </source>
</evidence>
<dbReference type="PANTHER" id="PTHR34145:SF28">
    <property type="entry name" value="F-BOX DOMAIN-CONTAINING PROTEIN"/>
    <property type="match status" value="1"/>
</dbReference>